<dbReference type="SUPFAM" id="SSF48371">
    <property type="entry name" value="ARM repeat"/>
    <property type="match status" value="1"/>
</dbReference>
<protein>
    <recommendedName>
        <fullName evidence="4">HEAT repeat domain-containing protein</fullName>
    </recommendedName>
</protein>
<evidence type="ECO:0000313" key="1">
    <source>
        <dbReference type="EMBL" id="EKX49503.1"/>
    </source>
</evidence>
<dbReference type="PaxDb" id="55529-EKX49503"/>
<dbReference type="HOGENOM" id="CLU_944747_0_0_1"/>
<reference evidence="3" key="2">
    <citation type="submission" date="2012-11" db="EMBL/GenBank/DDBJ databases">
        <authorList>
            <person name="Kuo A."/>
            <person name="Curtis B.A."/>
            <person name="Tanifuji G."/>
            <person name="Burki F."/>
            <person name="Gruber A."/>
            <person name="Irimia M."/>
            <person name="Maruyama S."/>
            <person name="Arias M.C."/>
            <person name="Ball S.G."/>
            <person name="Gile G.H."/>
            <person name="Hirakawa Y."/>
            <person name="Hopkins J.F."/>
            <person name="Rensing S.A."/>
            <person name="Schmutz J."/>
            <person name="Symeonidi A."/>
            <person name="Elias M."/>
            <person name="Eveleigh R.J."/>
            <person name="Herman E.K."/>
            <person name="Klute M.J."/>
            <person name="Nakayama T."/>
            <person name="Obornik M."/>
            <person name="Reyes-Prieto A."/>
            <person name="Armbrust E.V."/>
            <person name="Aves S.J."/>
            <person name="Beiko R.G."/>
            <person name="Coutinho P."/>
            <person name="Dacks J.B."/>
            <person name="Durnford D.G."/>
            <person name="Fast N.M."/>
            <person name="Green B.R."/>
            <person name="Grisdale C."/>
            <person name="Hempe F."/>
            <person name="Henrissat B."/>
            <person name="Hoppner M.P."/>
            <person name="Ishida K.-I."/>
            <person name="Kim E."/>
            <person name="Koreny L."/>
            <person name="Kroth P.G."/>
            <person name="Liu Y."/>
            <person name="Malik S.-B."/>
            <person name="Maier U.G."/>
            <person name="McRose D."/>
            <person name="Mock T."/>
            <person name="Neilson J.A."/>
            <person name="Onodera N.T."/>
            <person name="Poole A.M."/>
            <person name="Pritham E.J."/>
            <person name="Richards T.A."/>
            <person name="Rocap G."/>
            <person name="Roy S.W."/>
            <person name="Sarai C."/>
            <person name="Schaack S."/>
            <person name="Shirato S."/>
            <person name="Slamovits C.H."/>
            <person name="Spencer D.F."/>
            <person name="Suzuki S."/>
            <person name="Worden A.Z."/>
            <person name="Zauner S."/>
            <person name="Barry K."/>
            <person name="Bell C."/>
            <person name="Bharti A.K."/>
            <person name="Crow J.A."/>
            <person name="Grimwood J."/>
            <person name="Kramer R."/>
            <person name="Lindquist E."/>
            <person name="Lucas S."/>
            <person name="Salamov A."/>
            <person name="McFadden G.I."/>
            <person name="Lane C.E."/>
            <person name="Keeling P.J."/>
            <person name="Gray M.W."/>
            <person name="Grigoriev I.V."/>
            <person name="Archibald J.M."/>
        </authorList>
    </citation>
    <scope>NUCLEOTIDE SEQUENCE</scope>
    <source>
        <strain evidence="3">CCMP2712</strain>
    </source>
</reference>
<evidence type="ECO:0000313" key="3">
    <source>
        <dbReference type="Proteomes" id="UP000011087"/>
    </source>
</evidence>
<dbReference type="GeneID" id="17306151"/>
<proteinExistence type="predicted"/>
<evidence type="ECO:0000313" key="2">
    <source>
        <dbReference type="EnsemblProtists" id="EKX49503"/>
    </source>
</evidence>
<organism evidence="1">
    <name type="scientific">Guillardia theta (strain CCMP2712)</name>
    <name type="common">Cryptophyte</name>
    <dbReference type="NCBI Taxonomy" id="905079"/>
    <lineage>
        <taxon>Eukaryota</taxon>
        <taxon>Cryptophyceae</taxon>
        <taxon>Pyrenomonadales</taxon>
        <taxon>Geminigeraceae</taxon>
        <taxon>Guillardia</taxon>
    </lineage>
</organism>
<dbReference type="InterPro" id="IPR011989">
    <property type="entry name" value="ARM-like"/>
</dbReference>
<dbReference type="KEGG" id="gtt:GUITHDRAFT_105027"/>
<dbReference type="EnsemblProtists" id="EKX49503">
    <property type="protein sequence ID" value="EKX49503"/>
    <property type="gene ID" value="GUITHDRAFT_105027"/>
</dbReference>
<dbReference type="Proteomes" id="UP000011087">
    <property type="component" value="Unassembled WGS sequence"/>
</dbReference>
<reference evidence="2" key="3">
    <citation type="submission" date="2015-06" db="UniProtKB">
        <authorList>
            <consortium name="EnsemblProtists"/>
        </authorList>
    </citation>
    <scope>IDENTIFICATION</scope>
</reference>
<dbReference type="InterPro" id="IPR016024">
    <property type="entry name" value="ARM-type_fold"/>
</dbReference>
<gene>
    <name evidence="1" type="ORF">GUITHDRAFT_105027</name>
</gene>
<keyword evidence="3" id="KW-1185">Reference proteome</keyword>
<accession>L1JN50</accession>
<dbReference type="RefSeq" id="XP_005836483.1">
    <property type="nucleotide sequence ID" value="XM_005836426.1"/>
</dbReference>
<reference evidence="1 3" key="1">
    <citation type="journal article" date="2012" name="Nature">
        <title>Algal genomes reveal evolutionary mosaicism and the fate of nucleomorphs.</title>
        <authorList>
            <consortium name="DOE Joint Genome Institute"/>
            <person name="Curtis B.A."/>
            <person name="Tanifuji G."/>
            <person name="Burki F."/>
            <person name="Gruber A."/>
            <person name="Irimia M."/>
            <person name="Maruyama S."/>
            <person name="Arias M.C."/>
            <person name="Ball S.G."/>
            <person name="Gile G.H."/>
            <person name="Hirakawa Y."/>
            <person name="Hopkins J.F."/>
            <person name="Kuo A."/>
            <person name="Rensing S.A."/>
            <person name="Schmutz J."/>
            <person name="Symeonidi A."/>
            <person name="Elias M."/>
            <person name="Eveleigh R.J."/>
            <person name="Herman E.K."/>
            <person name="Klute M.J."/>
            <person name="Nakayama T."/>
            <person name="Obornik M."/>
            <person name="Reyes-Prieto A."/>
            <person name="Armbrust E.V."/>
            <person name="Aves S.J."/>
            <person name="Beiko R.G."/>
            <person name="Coutinho P."/>
            <person name="Dacks J.B."/>
            <person name="Durnford D.G."/>
            <person name="Fast N.M."/>
            <person name="Green B.R."/>
            <person name="Grisdale C.J."/>
            <person name="Hempel F."/>
            <person name="Henrissat B."/>
            <person name="Hoppner M.P."/>
            <person name="Ishida K."/>
            <person name="Kim E."/>
            <person name="Koreny L."/>
            <person name="Kroth P.G."/>
            <person name="Liu Y."/>
            <person name="Malik S.B."/>
            <person name="Maier U.G."/>
            <person name="McRose D."/>
            <person name="Mock T."/>
            <person name="Neilson J.A."/>
            <person name="Onodera N.T."/>
            <person name="Poole A.M."/>
            <person name="Pritham E.J."/>
            <person name="Richards T.A."/>
            <person name="Rocap G."/>
            <person name="Roy S.W."/>
            <person name="Sarai C."/>
            <person name="Schaack S."/>
            <person name="Shirato S."/>
            <person name="Slamovits C.H."/>
            <person name="Spencer D.F."/>
            <person name="Suzuki S."/>
            <person name="Worden A.Z."/>
            <person name="Zauner S."/>
            <person name="Barry K."/>
            <person name="Bell C."/>
            <person name="Bharti A.K."/>
            <person name="Crow J.A."/>
            <person name="Grimwood J."/>
            <person name="Kramer R."/>
            <person name="Lindquist E."/>
            <person name="Lucas S."/>
            <person name="Salamov A."/>
            <person name="McFadden G.I."/>
            <person name="Lane C.E."/>
            <person name="Keeling P.J."/>
            <person name="Gray M.W."/>
            <person name="Grigoriev I.V."/>
            <person name="Archibald J.M."/>
        </authorList>
    </citation>
    <scope>NUCLEOTIDE SEQUENCE</scope>
    <source>
        <strain evidence="1 3">CCMP2712</strain>
    </source>
</reference>
<evidence type="ECO:0008006" key="4">
    <source>
        <dbReference type="Google" id="ProtNLM"/>
    </source>
</evidence>
<name>L1JN50_GUITC</name>
<sequence>MRRLRTSQSWQEKRDAIYLLRERSRKREEKVMALLEDIADKEENENLRSLAEASLISIGLKVVETQLKRLDHPSWRTRLDAIRTLQHAAEPDDAEVLLALGSKLYDESVQVRLVVIQALLSMAKSRKDAQASLPPQLMEIFLHKLDDSDAKLRNQMVQAVIEYSNPTDHELVRYVAQRMTSDQVIVRRAAAEIMTSLIIKFDKLYESADRLNENSPLSHLKRLLTYDNQDIQRTALTVMEQISSRQSFVMYTENVETSAEDVKSTLEDQVDAADQVRQHELVLPMRYWEEDHQPT</sequence>
<dbReference type="AlphaFoldDB" id="L1JN50"/>
<dbReference type="Gene3D" id="1.25.10.10">
    <property type="entry name" value="Leucine-rich Repeat Variant"/>
    <property type="match status" value="1"/>
</dbReference>
<dbReference type="EMBL" id="JH992982">
    <property type="protein sequence ID" value="EKX49503.1"/>
    <property type="molecule type" value="Genomic_DNA"/>
</dbReference>